<keyword evidence="1" id="KW-1133">Transmembrane helix</keyword>
<name>A0A7S8E8L5_9CHLR</name>
<dbReference type="InterPro" id="IPR021994">
    <property type="entry name" value="DUF3592"/>
</dbReference>
<evidence type="ECO:0000256" key="1">
    <source>
        <dbReference type="SAM" id="Phobius"/>
    </source>
</evidence>
<dbReference type="Proteomes" id="UP000594468">
    <property type="component" value="Chromosome"/>
</dbReference>
<evidence type="ECO:0000313" key="3">
    <source>
        <dbReference type="EMBL" id="QPC82249.1"/>
    </source>
</evidence>
<dbReference type="Pfam" id="PF12158">
    <property type="entry name" value="DUF3592"/>
    <property type="match status" value="1"/>
</dbReference>
<dbReference type="KEGG" id="pmet:G4Y79_21605"/>
<dbReference type="AlphaFoldDB" id="A0A7S8E8L5"/>
<dbReference type="EMBL" id="CP062983">
    <property type="protein sequence ID" value="QPC82249.1"/>
    <property type="molecule type" value="Genomic_DNA"/>
</dbReference>
<protein>
    <submittedName>
        <fullName evidence="3">DUF3592 domain-containing protein</fullName>
    </submittedName>
</protein>
<keyword evidence="1" id="KW-0812">Transmembrane</keyword>
<feature type="transmembrane region" description="Helical" evidence="1">
    <location>
        <begin position="143"/>
        <end position="169"/>
    </location>
</feature>
<proteinExistence type="predicted"/>
<accession>A0A7S8E8L5</accession>
<evidence type="ECO:0000259" key="2">
    <source>
        <dbReference type="Pfam" id="PF12158"/>
    </source>
</evidence>
<keyword evidence="4" id="KW-1185">Reference proteome</keyword>
<keyword evidence="1" id="KW-0472">Membrane</keyword>
<reference evidence="3 4" key="1">
    <citation type="submission" date="2020-02" db="EMBL/GenBank/DDBJ databases">
        <authorList>
            <person name="Zheng R.K."/>
            <person name="Sun C.M."/>
        </authorList>
    </citation>
    <scope>NUCLEOTIDE SEQUENCE [LARGE SCALE GENOMIC DNA]</scope>
    <source>
        <strain evidence="4">rifampicinis</strain>
    </source>
</reference>
<evidence type="ECO:0000313" key="4">
    <source>
        <dbReference type="Proteomes" id="UP000594468"/>
    </source>
</evidence>
<dbReference type="RefSeq" id="WP_195170318.1">
    <property type="nucleotide sequence ID" value="NZ_CP062983.1"/>
</dbReference>
<gene>
    <name evidence="3" type="ORF">G4Y79_21605</name>
</gene>
<sequence>MPQERLFLFDPKNRDYLKTRSGKPHLGRSASAAMLPMFVIFLLISGFGAMIMNSALNVHMTLAESSAKTTGHITDRRSEYDAVAGSTDYWLDFRYTVGSVSYNGRDLVTEDRFNTATVGDTVEVTYSPNQPDIALLEWEPMGLFAAIAIEAVVTIIVVAVLLMLLLNIYSRNQLIKHGKVLKGRILKSQLTEDSDKDKWVSLKYEFKPPASGKTLTRSVRRQPIDYPAGGRPTEGDIVAVLYLKDSNLQVL</sequence>
<feature type="transmembrane region" description="Helical" evidence="1">
    <location>
        <begin position="30"/>
        <end position="52"/>
    </location>
</feature>
<feature type="domain" description="DUF3592" evidence="2">
    <location>
        <begin position="69"/>
        <end position="137"/>
    </location>
</feature>
<organism evidence="3 4">
    <name type="scientific">Phototrophicus methaneseepsis</name>
    <dbReference type="NCBI Taxonomy" id="2710758"/>
    <lineage>
        <taxon>Bacteria</taxon>
        <taxon>Bacillati</taxon>
        <taxon>Chloroflexota</taxon>
        <taxon>Candidatus Thermofontia</taxon>
        <taxon>Phototrophicales</taxon>
        <taxon>Phototrophicaceae</taxon>
        <taxon>Phototrophicus</taxon>
    </lineage>
</organism>